<keyword evidence="4" id="KW-0460">Magnesium</keyword>
<evidence type="ECO:0000256" key="1">
    <source>
        <dbReference type="ARBA" id="ARBA00001946"/>
    </source>
</evidence>
<evidence type="ECO:0000256" key="3">
    <source>
        <dbReference type="ARBA" id="ARBA00022801"/>
    </source>
</evidence>
<dbReference type="Gene3D" id="3.60.10.10">
    <property type="entry name" value="Endonuclease/exonuclease/phosphatase"/>
    <property type="match status" value="1"/>
</dbReference>
<dbReference type="GO" id="GO:0006284">
    <property type="term" value="P:base-excision repair"/>
    <property type="evidence" value="ECO:0000318"/>
    <property type="project" value="GO_Central"/>
</dbReference>
<name>K7LV89_SOYBN</name>
<evidence type="ECO:0000313" key="5">
    <source>
        <dbReference type="EMBL" id="KRH26246.1"/>
    </source>
</evidence>
<reference evidence="5 6" key="1">
    <citation type="journal article" date="2010" name="Nature">
        <title>Genome sequence of the palaeopolyploid soybean.</title>
        <authorList>
            <person name="Schmutz J."/>
            <person name="Cannon S.B."/>
            <person name="Schlueter J."/>
            <person name="Ma J."/>
            <person name="Mitros T."/>
            <person name="Nelson W."/>
            <person name="Hyten D.L."/>
            <person name="Song Q."/>
            <person name="Thelen J.J."/>
            <person name="Cheng J."/>
            <person name="Xu D."/>
            <person name="Hellsten U."/>
            <person name="May G.D."/>
            <person name="Yu Y."/>
            <person name="Sakurai T."/>
            <person name="Umezawa T."/>
            <person name="Bhattacharyya M.K."/>
            <person name="Sandhu D."/>
            <person name="Valliyodan B."/>
            <person name="Lindquist E."/>
            <person name="Peto M."/>
            <person name="Grant D."/>
            <person name="Shu S."/>
            <person name="Goodstein D."/>
            <person name="Barry K."/>
            <person name="Futrell-Griggs M."/>
            <person name="Abernathy B."/>
            <person name="Du J."/>
            <person name="Tian Z."/>
            <person name="Zhu L."/>
            <person name="Gill N."/>
            <person name="Joshi T."/>
            <person name="Libault M."/>
            <person name="Sethuraman A."/>
            <person name="Zhang X.-C."/>
            <person name="Shinozaki K."/>
            <person name="Nguyen H.T."/>
            <person name="Wing R.A."/>
            <person name="Cregan P."/>
            <person name="Specht J."/>
            <person name="Grimwood J."/>
            <person name="Rokhsar D."/>
            <person name="Stacey G."/>
            <person name="Shoemaker R.C."/>
            <person name="Jackson S.A."/>
        </authorList>
    </citation>
    <scope>NUCLEOTIDE SEQUENCE</scope>
    <source>
        <strain evidence="6">cv. Williams 82</strain>
        <tissue evidence="5">Callus</tissue>
    </source>
</reference>
<evidence type="ECO:0000256" key="4">
    <source>
        <dbReference type="ARBA" id="ARBA00022842"/>
    </source>
</evidence>
<dbReference type="GO" id="GO:0046872">
    <property type="term" value="F:metal ion binding"/>
    <property type="evidence" value="ECO:0007669"/>
    <property type="project" value="UniProtKB-KW"/>
</dbReference>
<organism evidence="5">
    <name type="scientific">Glycine max</name>
    <name type="common">Soybean</name>
    <name type="synonym">Glycine hispida</name>
    <dbReference type="NCBI Taxonomy" id="3847"/>
    <lineage>
        <taxon>Eukaryota</taxon>
        <taxon>Viridiplantae</taxon>
        <taxon>Streptophyta</taxon>
        <taxon>Embryophyta</taxon>
        <taxon>Tracheophyta</taxon>
        <taxon>Spermatophyta</taxon>
        <taxon>Magnoliopsida</taxon>
        <taxon>eudicotyledons</taxon>
        <taxon>Gunneridae</taxon>
        <taxon>Pentapetalae</taxon>
        <taxon>rosids</taxon>
        <taxon>fabids</taxon>
        <taxon>Fabales</taxon>
        <taxon>Fabaceae</taxon>
        <taxon>Papilionoideae</taxon>
        <taxon>50 kb inversion clade</taxon>
        <taxon>NPAAA clade</taxon>
        <taxon>indigoferoid/millettioid clade</taxon>
        <taxon>Phaseoleae</taxon>
        <taxon>Glycine</taxon>
        <taxon>Glycine subgen. Soja</taxon>
    </lineage>
</organism>
<dbReference type="InterPro" id="IPR036691">
    <property type="entry name" value="Endo/exonu/phosph_ase_sf"/>
</dbReference>
<evidence type="ECO:0000313" key="6">
    <source>
        <dbReference type="EnsemblPlants" id="KRH26246"/>
    </source>
</evidence>
<dbReference type="InterPro" id="IPR004808">
    <property type="entry name" value="AP_endonuc_1"/>
</dbReference>
<accession>K7LV89</accession>
<dbReference type="GO" id="GO:0003906">
    <property type="term" value="F:DNA-(apurinic or apyrimidinic site) endonuclease activity"/>
    <property type="evidence" value="ECO:0000318"/>
    <property type="project" value="GO_Central"/>
</dbReference>
<dbReference type="GO" id="GO:0008081">
    <property type="term" value="F:phosphoric diester hydrolase activity"/>
    <property type="evidence" value="ECO:0000318"/>
    <property type="project" value="GO_Central"/>
</dbReference>
<proteinExistence type="predicted"/>
<dbReference type="HOGENOM" id="CLU_2610754_0_0_1"/>
<comment type="cofactor">
    <cofactor evidence="1">
        <name>Mg(2+)</name>
        <dbReference type="ChEBI" id="CHEBI:18420"/>
    </cofactor>
</comment>
<reference evidence="5" key="3">
    <citation type="submission" date="2018-07" db="EMBL/GenBank/DDBJ databases">
        <title>WGS assembly of Glycine max.</title>
        <authorList>
            <person name="Schmutz J."/>
            <person name="Cannon S."/>
            <person name="Schlueter J."/>
            <person name="Ma J."/>
            <person name="Mitros T."/>
            <person name="Nelson W."/>
            <person name="Hyten D."/>
            <person name="Song Q."/>
            <person name="Thelen J."/>
            <person name="Cheng J."/>
            <person name="Xu D."/>
            <person name="Hellsten U."/>
            <person name="May G."/>
            <person name="Yu Y."/>
            <person name="Sakurai T."/>
            <person name="Umezawa T."/>
            <person name="Bhattacharyya M."/>
            <person name="Sandhu D."/>
            <person name="Valliyodan B."/>
            <person name="Lindquist E."/>
            <person name="Peto M."/>
            <person name="Grant D."/>
            <person name="Shu S."/>
            <person name="Goodstein D."/>
            <person name="Barry K."/>
            <person name="Futrell-Griggs M."/>
            <person name="Abernathy B."/>
            <person name="Du J."/>
            <person name="Tian Z."/>
            <person name="Zhu L."/>
            <person name="Gill N."/>
            <person name="Joshi T."/>
            <person name="Libault M."/>
            <person name="Sethuraman A."/>
            <person name="Zhang X."/>
            <person name="Shinozaki K."/>
            <person name="Nguyen H."/>
            <person name="Wing R."/>
            <person name="Cregan P."/>
            <person name="Specht J."/>
            <person name="Grimwood J."/>
            <person name="Rokhsar D."/>
            <person name="Stacey G."/>
            <person name="Shoemaker R."/>
            <person name="Jackson S."/>
        </authorList>
    </citation>
    <scope>NUCLEOTIDE SEQUENCE</scope>
    <source>
        <tissue evidence="5">Callus</tissue>
    </source>
</reference>
<dbReference type="EMBL" id="CM000845">
    <property type="protein sequence ID" value="KRH26246.1"/>
    <property type="molecule type" value="Genomic_DNA"/>
</dbReference>
<sequence>MKIISYNIRGLERGVMLAVIRIMVKRERINILCLQETKREQVDKAVCQALWGDADVSWEMQPSCNSPGGILCIWSQKKI</sequence>
<gene>
    <name evidence="5" type="ORF">GLYMA_12G163100</name>
</gene>
<keyword evidence="3" id="KW-0378">Hydrolase</keyword>
<dbReference type="GO" id="GO:0005634">
    <property type="term" value="C:nucleus"/>
    <property type="evidence" value="ECO:0000318"/>
    <property type="project" value="GO_Central"/>
</dbReference>
<keyword evidence="2" id="KW-0479">Metal-binding</keyword>
<dbReference type="PaxDb" id="3847-GLYMA12G27894.1"/>
<dbReference type="InParanoid" id="K7LV89"/>
<dbReference type="FunFam" id="3.60.10.10:FF:000183">
    <property type="entry name" value="Uncharacterized protein"/>
    <property type="match status" value="1"/>
</dbReference>
<evidence type="ECO:0000313" key="7">
    <source>
        <dbReference type="Proteomes" id="UP000008827"/>
    </source>
</evidence>
<dbReference type="GO" id="GO:0008311">
    <property type="term" value="F:double-stranded DNA 3'-5' DNA exonuclease activity"/>
    <property type="evidence" value="ECO:0000318"/>
    <property type="project" value="GO_Central"/>
</dbReference>
<dbReference type="EnsemblPlants" id="KRH26246">
    <property type="protein sequence ID" value="KRH26246"/>
    <property type="gene ID" value="GLYMA_12G163100"/>
</dbReference>
<keyword evidence="7" id="KW-1185">Reference proteome</keyword>
<dbReference type="SUPFAM" id="SSF56219">
    <property type="entry name" value="DNase I-like"/>
    <property type="match status" value="1"/>
</dbReference>
<evidence type="ECO:0000256" key="2">
    <source>
        <dbReference type="ARBA" id="ARBA00022723"/>
    </source>
</evidence>
<dbReference type="SMR" id="K7LV89"/>
<dbReference type="PANTHER" id="PTHR22748">
    <property type="entry name" value="AP ENDONUCLEASE"/>
    <property type="match status" value="1"/>
</dbReference>
<protein>
    <recommendedName>
        <fullName evidence="8">Endonuclease/exonuclease/phosphatase domain-containing protein</fullName>
    </recommendedName>
</protein>
<dbReference type="AlphaFoldDB" id="K7LV89"/>
<reference evidence="6" key="2">
    <citation type="submission" date="2018-02" db="UniProtKB">
        <authorList>
            <consortium name="EnsemblPlants"/>
        </authorList>
    </citation>
    <scope>IDENTIFICATION</scope>
    <source>
        <strain evidence="6">Williams 82</strain>
    </source>
</reference>
<dbReference type="PANTHER" id="PTHR22748:SF11">
    <property type="entry name" value="OS07G0184032 PROTEIN"/>
    <property type="match status" value="1"/>
</dbReference>
<evidence type="ECO:0008006" key="8">
    <source>
        <dbReference type="Google" id="ProtNLM"/>
    </source>
</evidence>
<dbReference type="Proteomes" id="UP000008827">
    <property type="component" value="Chromosome 12"/>
</dbReference>
<dbReference type="Gramene" id="KRH26246">
    <property type="protein sequence ID" value="KRH26246"/>
    <property type="gene ID" value="GLYMA_12G163100"/>
</dbReference>